<evidence type="ECO:0000313" key="2">
    <source>
        <dbReference type="Proteomes" id="UP000265619"/>
    </source>
</evidence>
<dbReference type="AlphaFoldDB" id="A0A9X8GTX8"/>
<reference evidence="1 2" key="1">
    <citation type="submission" date="2018-09" db="EMBL/GenBank/DDBJ databases">
        <title>Acidovorax cavernicola nov. sp. isolated from Gruta de las Maravillas (Aracena, Spain).</title>
        <authorList>
            <person name="Jurado V."/>
            <person name="Gutierrez-Patricio S."/>
            <person name="Gonzalez-Pimentel J.L."/>
            <person name="Miller A.Z."/>
            <person name="Laiz L."/>
            <person name="Saiz-Jimenez C."/>
        </authorList>
    </citation>
    <scope>NUCLEOTIDE SEQUENCE [LARGE SCALE GENOMIC DNA]</scope>
    <source>
        <strain evidence="1 2">1011MAR4D40.2</strain>
    </source>
</reference>
<gene>
    <name evidence="1" type="ORF">D3H34_22485</name>
</gene>
<evidence type="ECO:0000313" key="1">
    <source>
        <dbReference type="EMBL" id="RIX76316.1"/>
    </source>
</evidence>
<proteinExistence type="predicted"/>
<dbReference type="Proteomes" id="UP000265619">
    <property type="component" value="Unassembled WGS sequence"/>
</dbReference>
<protein>
    <submittedName>
        <fullName evidence="1">Uncharacterized protein</fullName>
    </submittedName>
</protein>
<sequence>MVLASHEIAWQQALEAAHMEPGAAAILAQLAPALADLGASDMLVLARALKALRGRPAEATDDAGFNVSARHLMGSSKVLSRLSRPMLDALDLPLRLHAPSPRYILCAGPSEPAATLLIENPRAFENAIRSGLSVTVAIVCTFGFGLSYLGSELWADDGVSQHDRPILIVRDGTPPPLRQLLAAEKVFLWADLDLAAMNIFRSLKGAIPQLRMSAIYEEMVPMVLDPARSHPYAVLFDKSGQLSRYPHDSAAPSPFDDEDLAMLQAACSARAGDQEAVEECSILRLGAQSLGVNRRGLAEM</sequence>
<comment type="caution">
    <text evidence="1">The sequence shown here is derived from an EMBL/GenBank/DDBJ whole genome shotgun (WGS) entry which is preliminary data.</text>
</comment>
<dbReference type="EMBL" id="QXMN01000033">
    <property type="protein sequence ID" value="RIX76316.1"/>
    <property type="molecule type" value="Genomic_DNA"/>
</dbReference>
<organism evidence="1 2">
    <name type="scientific">Acidovorax cavernicola</name>
    <dbReference type="NCBI Taxonomy" id="1675792"/>
    <lineage>
        <taxon>Bacteria</taxon>
        <taxon>Pseudomonadati</taxon>
        <taxon>Pseudomonadota</taxon>
        <taxon>Betaproteobacteria</taxon>
        <taxon>Burkholderiales</taxon>
        <taxon>Comamonadaceae</taxon>
        <taxon>Acidovorax</taxon>
    </lineage>
</organism>
<name>A0A9X8GTX8_9BURK</name>
<accession>A0A9X8GTX8</accession>
<keyword evidence="2" id="KW-1185">Reference proteome</keyword>